<dbReference type="AlphaFoldDB" id="A0A1T1HAG0"/>
<feature type="active site" description="Nucleophile" evidence="4">
    <location>
        <position position="63"/>
    </location>
</feature>
<accession>A0A1T1HAG0</accession>
<sequence>MEPELQSLRHPLLTEMQVELCVLRTDNVHPVISGNKAYKLKYNLKAALERGASGVLSFGGAWSNHLHALAYSCHLLQLPCVAVIRGEQELAAKSAMLQDLKVWGTQLYFISRKEYRQRNNPDWLEQLTREYPGYFVVPEGGSSALATPGIAELSRQLECKCDQKNWQADQVWCAVGTGGTLAGLITGRTKNYQIIGVPVLKGGEFLTCDINERLLAGSDSGIEKKNWKLLFDGHFGGYGKAPPDLIRQITQLSEGLETFNPGLSLTLDPVYTGKLFCRFWQSLQAGEFRKGCRILLIHSGGLQGRRGYGLSAAVA</sequence>
<feature type="domain" description="Tryptophan synthase beta chain-like PALP" evidence="6">
    <location>
        <begin position="17"/>
        <end position="300"/>
    </location>
</feature>
<evidence type="ECO:0000256" key="1">
    <source>
        <dbReference type="ARBA" id="ARBA00001933"/>
    </source>
</evidence>
<comment type="caution">
    <text evidence="7">The sequence shown here is derived from an EMBL/GenBank/DDBJ whole genome shotgun (WGS) entry which is preliminary data.</text>
</comment>
<keyword evidence="8" id="KW-1185">Reference proteome</keyword>
<comment type="similarity">
    <text evidence="2">Belongs to the ACC deaminase/D-cysteine desulfhydrase family.</text>
</comment>
<dbReference type="EMBL" id="MTSD02000005">
    <property type="protein sequence ID" value="OOV86730.1"/>
    <property type="molecule type" value="Genomic_DNA"/>
</dbReference>
<dbReference type="PANTHER" id="PTHR43780">
    <property type="entry name" value="1-AMINOCYCLOPROPANE-1-CARBOXYLATE DEAMINASE-RELATED"/>
    <property type="match status" value="1"/>
</dbReference>
<evidence type="ECO:0000259" key="6">
    <source>
        <dbReference type="Pfam" id="PF00291"/>
    </source>
</evidence>
<dbReference type="Pfam" id="PF00291">
    <property type="entry name" value="PALP"/>
    <property type="match status" value="1"/>
</dbReference>
<dbReference type="SUPFAM" id="SSF53686">
    <property type="entry name" value="Tryptophan synthase beta subunit-like PLP-dependent enzymes"/>
    <property type="match status" value="1"/>
</dbReference>
<dbReference type="STRING" id="966.BTA35_0211945"/>
<dbReference type="GO" id="GO:0019148">
    <property type="term" value="F:D-cysteine desulfhydrase activity"/>
    <property type="evidence" value="ECO:0007669"/>
    <property type="project" value="TreeGrafter"/>
</dbReference>
<evidence type="ECO:0000256" key="2">
    <source>
        <dbReference type="ARBA" id="ARBA00008639"/>
    </source>
</evidence>
<evidence type="ECO:0000313" key="7">
    <source>
        <dbReference type="EMBL" id="OOV86730.1"/>
    </source>
</evidence>
<dbReference type="InterPro" id="IPR036052">
    <property type="entry name" value="TrpB-like_PALP_sf"/>
</dbReference>
<dbReference type="PANTHER" id="PTHR43780:SF2">
    <property type="entry name" value="1-AMINOCYCLOPROPANE-1-CARBOXYLATE DEAMINASE-RELATED"/>
    <property type="match status" value="1"/>
</dbReference>
<evidence type="ECO:0000313" key="8">
    <source>
        <dbReference type="Proteomes" id="UP000190064"/>
    </source>
</evidence>
<dbReference type="Gene3D" id="3.40.50.1100">
    <property type="match status" value="2"/>
</dbReference>
<organism evidence="7 8">
    <name type="scientific">Oceanospirillum linum</name>
    <dbReference type="NCBI Taxonomy" id="966"/>
    <lineage>
        <taxon>Bacteria</taxon>
        <taxon>Pseudomonadati</taxon>
        <taxon>Pseudomonadota</taxon>
        <taxon>Gammaproteobacteria</taxon>
        <taxon>Oceanospirillales</taxon>
        <taxon>Oceanospirillaceae</taxon>
        <taxon>Oceanospirillum</taxon>
    </lineage>
</organism>
<dbReference type="InterPro" id="IPR027278">
    <property type="entry name" value="ACCD_DCysDesulf"/>
</dbReference>
<proteinExistence type="inferred from homology"/>
<evidence type="ECO:0000256" key="4">
    <source>
        <dbReference type="PIRSR" id="PIRSR006278-1"/>
    </source>
</evidence>
<name>A0A1T1HAG0_OCELI</name>
<protein>
    <recommendedName>
        <fullName evidence="6">Tryptophan synthase beta chain-like PALP domain-containing protein</fullName>
    </recommendedName>
</protein>
<evidence type="ECO:0000256" key="3">
    <source>
        <dbReference type="ARBA" id="ARBA00022898"/>
    </source>
</evidence>
<dbReference type="InterPro" id="IPR001926">
    <property type="entry name" value="TrpB-like_PALP"/>
</dbReference>
<keyword evidence="3 5" id="KW-0663">Pyridoxal phosphate</keyword>
<comment type="cofactor">
    <cofactor evidence="1">
        <name>pyridoxal 5'-phosphate</name>
        <dbReference type="ChEBI" id="CHEBI:597326"/>
    </cofactor>
</comment>
<dbReference type="Proteomes" id="UP000190064">
    <property type="component" value="Unassembled WGS sequence"/>
</dbReference>
<evidence type="ECO:0000256" key="5">
    <source>
        <dbReference type="PIRSR" id="PIRSR006278-2"/>
    </source>
</evidence>
<gene>
    <name evidence="7" type="ORF">BTA35_0211945</name>
</gene>
<dbReference type="PIRSF" id="PIRSF006278">
    <property type="entry name" value="ACCD_DCysDesulf"/>
    <property type="match status" value="1"/>
</dbReference>
<dbReference type="RefSeq" id="WP_283589708.1">
    <property type="nucleotide sequence ID" value="NZ_FXTS01000006.1"/>
</dbReference>
<reference evidence="7" key="1">
    <citation type="submission" date="2017-02" db="EMBL/GenBank/DDBJ databases">
        <title>Draft Genome Sequence of the Salt Water Bacterium Oceanospirillum linum ATCC 11336.</title>
        <authorList>
            <person name="Trachtenberg A.M."/>
            <person name="Carney J.G."/>
            <person name="Linnane J.D."/>
            <person name="Rheaume B.A."/>
            <person name="Pitts N.L."/>
            <person name="Mykles D.L."/>
            <person name="Maclea K.S."/>
        </authorList>
    </citation>
    <scope>NUCLEOTIDE SEQUENCE [LARGE SCALE GENOMIC DNA]</scope>
    <source>
        <strain evidence="7">ATCC 11336</strain>
    </source>
</reference>
<feature type="modified residue" description="N6-(pyridoxal phosphate)lysine" evidence="5">
    <location>
        <position position="36"/>
    </location>
</feature>